<dbReference type="InterPro" id="IPR029119">
    <property type="entry name" value="MutY_C"/>
</dbReference>
<dbReference type="NCBIfam" id="TIGR01084">
    <property type="entry name" value="mutY"/>
    <property type="match status" value="1"/>
</dbReference>
<dbReference type="GO" id="GO:0051539">
    <property type="term" value="F:4 iron, 4 sulfur cluster binding"/>
    <property type="evidence" value="ECO:0007669"/>
    <property type="project" value="UniProtKB-KW"/>
</dbReference>
<dbReference type="SUPFAM" id="SSF48150">
    <property type="entry name" value="DNA-glycosylase"/>
    <property type="match status" value="1"/>
</dbReference>
<evidence type="ECO:0000256" key="13">
    <source>
        <dbReference type="ARBA" id="ARBA00023204"/>
    </source>
</evidence>
<dbReference type="EC" id="3.2.2.31" evidence="5"/>
<evidence type="ECO:0000256" key="6">
    <source>
        <dbReference type="ARBA" id="ARBA00022023"/>
    </source>
</evidence>
<keyword evidence="13" id="KW-0234">DNA repair</keyword>
<dbReference type="InterPro" id="IPR000445">
    <property type="entry name" value="HhH_motif"/>
</dbReference>
<dbReference type="FunFam" id="1.10.340.30:FF:000002">
    <property type="entry name" value="Adenine DNA glycosylase"/>
    <property type="match status" value="1"/>
</dbReference>
<dbReference type="GO" id="GO:0006298">
    <property type="term" value="P:mismatch repair"/>
    <property type="evidence" value="ECO:0007669"/>
    <property type="project" value="TreeGrafter"/>
</dbReference>
<dbReference type="Gene3D" id="1.10.1670.10">
    <property type="entry name" value="Helix-hairpin-Helix base-excision DNA repair enzymes (C-terminal)"/>
    <property type="match status" value="1"/>
</dbReference>
<dbReference type="SMART" id="SM00478">
    <property type="entry name" value="ENDO3c"/>
    <property type="match status" value="1"/>
</dbReference>
<dbReference type="InterPro" id="IPR005760">
    <property type="entry name" value="A/G_AdeGlyc_MutY"/>
</dbReference>
<dbReference type="PANTHER" id="PTHR42944:SF1">
    <property type="entry name" value="ADENINE DNA GLYCOSYLASE"/>
    <property type="match status" value="1"/>
</dbReference>
<dbReference type="CDD" id="cd00056">
    <property type="entry name" value="ENDO3c"/>
    <property type="match status" value="1"/>
</dbReference>
<dbReference type="GO" id="GO:0046872">
    <property type="term" value="F:metal ion binding"/>
    <property type="evidence" value="ECO:0007669"/>
    <property type="project" value="UniProtKB-KW"/>
</dbReference>
<dbReference type="Pfam" id="PF00633">
    <property type="entry name" value="HHH"/>
    <property type="match status" value="1"/>
</dbReference>
<dbReference type="GO" id="GO:0032357">
    <property type="term" value="F:oxidized purine DNA binding"/>
    <property type="evidence" value="ECO:0007669"/>
    <property type="project" value="TreeGrafter"/>
</dbReference>
<comment type="caution">
    <text evidence="16">The sequence shown here is derived from an EMBL/GenBank/DDBJ whole genome shotgun (WGS) entry which is preliminary data.</text>
</comment>
<evidence type="ECO:0000256" key="12">
    <source>
        <dbReference type="ARBA" id="ARBA00023014"/>
    </source>
</evidence>
<feature type="domain" description="Nudix hydrolase" evidence="15">
    <location>
        <begin position="227"/>
        <end position="360"/>
    </location>
</feature>
<keyword evidence="8" id="KW-0479">Metal-binding</keyword>
<evidence type="ECO:0000256" key="4">
    <source>
        <dbReference type="ARBA" id="ARBA00008343"/>
    </source>
</evidence>
<dbReference type="Gene3D" id="1.10.340.30">
    <property type="entry name" value="Hypothetical protein, domain 2"/>
    <property type="match status" value="1"/>
</dbReference>
<dbReference type="Pfam" id="PF14815">
    <property type="entry name" value="NUDIX_4"/>
    <property type="match status" value="1"/>
</dbReference>
<dbReference type="AlphaFoldDB" id="A0A1V5SYR1"/>
<dbReference type="InterPro" id="IPR044298">
    <property type="entry name" value="MIG/MutY"/>
</dbReference>
<dbReference type="PROSITE" id="PS51462">
    <property type="entry name" value="NUDIX"/>
    <property type="match status" value="1"/>
</dbReference>
<dbReference type="CDD" id="cd03425">
    <property type="entry name" value="NUDIX_MutT_NudA_like"/>
    <property type="match status" value="1"/>
</dbReference>
<keyword evidence="14 16" id="KW-0326">Glycosidase</keyword>
<evidence type="ECO:0000256" key="8">
    <source>
        <dbReference type="ARBA" id="ARBA00022723"/>
    </source>
</evidence>
<dbReference type="PANTHER" id="PTHR42944">
    <property type="entry name" value="ADENINE DNA GLYCOSYLASE"/>
    <property type="match status" value="1"/>
</dbReference>
<evidence type="ECO:0000256" key="10">
    <source>
        <dbReference type="ARBA" id="ARBA00022801"/>
    </source>
</evidence>
<evidence type="ECO:0000256" key="11">
    <source>
        <dbReference type="ARBA" id="ARBA00023004"/>
    </source>
</evidence>
<evidence type="ECO:0000313" key="16">
    <source>
        <dbReference type="EMBL" id="OQA59657.1"/>
    </source>
</evidence>
<comment type="cofactor">
    <cofactor evidence="2">
        <name>[4Fe-4S] cluster</name>
        <dbReference type="ChEBI" id="CHEBI:49883"/>
    </cofactor>
</comment>
<comment type="catalytic activity">
    <reaction evidence="1">
        <text>Hydrolyzes free adenine bases from 7,8-dihydro-8-oxoguanine:adenine mismatched double-stranded DNA, leaving an apurinic site.</text>
        <dbReference type="EC" id="3.2.2.31"/>
    </reaction>
</comment>
<organism evidence="16">
    <name type="scientific">Candidatus Atribacter allofermentans</name>
    <dbReference type="NCBI Taxonomy" id="1852833"/>
    <lineage>
        <taxon>Bacteria</taxon>
        <taxon>Pseudomonadati</taxon>
        <taxon>Atribacterota</taxon>
        <taxon>Atribacteria</taxon>
        <taxon>Atribacterales</taxon>
        <taxon>Atribacteraceae</taxon>
        <taxon>Atribacter</taxon>
    </lineage>
</organism>
<dbReference type="InterPro" id="IPR023170">
    <property type="entry name" value="HhH_base_excis_C"/>
</dbReference>
<evidence type="ECO:0000256" key="1">
    <source>
        <dbReference type="ARBA" id="ARBA00000843"/>
    </source>
</evidence>
<evidence type="ECO:0000259" key="15">
    <source>
        <dbReference type="PROSITE" id="PS51462"/>
    </source>
</evidence>
<sequence length="360" mass="41761">METSLLHHQISLPLVNWFDTHQRKLPWREEYSPYSVWISEIMLQQTQVDRVISYYLRWMQRFPTLESVSIASYEELLRLWEGMGYYSRVKFIHKTSKIILNQLGGQFPENLDELLKLPGIGPYTAGAIMSIAFNQNYPLVDGNVIRILARIFNIENSVERRETKNYIWKKAEELILPGKARWLNQALMELGALICTPKSPTCYECPVQKPCLSFHLGCTEQRPVVQPSKKAIPIKVVVGVLQKDGLFFIQQRPANGLMADLWEFPGGKINQGEKPEDALVREFQEELQFSIQVEKKITTLKHGYTNFSVTLHAYLCKLIPENQSPILHFASDYRWIKSEDFRAYAFPAANRRLINLLIKL</sequence>
<dbReference type="Gene3D" id="3.90.79.10">
    <property type="entry name" value="Nucleoside Triphosphate Pyrophosphohydrolase"/>
    <property type="match status" value="1"/>
</dbReference>
<dbReference type="GO" id="GO:0006284">
    <property type="term" value="P:base-excision repair"/>
    <property type="evidence" value="ECO:0007669"/>
    <property type="project" value="InterPro"/>
</dbReference>
<dbReference type="EMBL" id="MWBQ01000048">
    <property type="protein sequence ID" value="OQA59657.1"/>
    <property type="molecule type" value="Genomic_DNA"/>
</dbReference>
<keyword evidence="12" id="KW-0411">Iron-sulfur</keyword>
<dbReference type="InterPro" id="IPR015797">
    <property type="entry name" value="NUDIX_hydrolase-like_dom_sf"/>
</dbReference>
<evidence type="ECO:0000256" key="9">
    <source>
        <dbReference type="ARBA" id="ARBA00022763"/>
    </source>
</evidence>
<accession>A0A1V5SYR1</accession>
<dbReference type="InterPro" id="IPR020476">
    <property type="entry name" value="Nudix_hydrolase"/>
</dbReference>
<dbReference type="GO" id="GO:0035485">
    <property type="term" value="F:adenine/guanine mispair binding"/>
    <property type="evidence" value="ECO:0007669"/>
    <property type="project" value="TreeGrafter"/>
</dbReference>
<evidence type="ECO:0000256" key="14">
    <source>
        <dbReference type="ARBA" id="ARBA00023295"/>
    </source>
</evidence>
<name>A0A1V5SYR1_9BACT</name>
<evidence type="ECO:0000256" key="5">
    <source>
        <dbReference type="ARBA" id="ARBA00012045"/>
    </source>
</evidence>
<dbReference type="PRINTS" id="PR00502">
    <property type="entry name" value="NUDIXFAMILY"/>
</dbReference>
<evidence type="ECO:0000256" key="3">
    <source>
        <dbReference type="ARBA" id="ARBA00002933"/>
    </source>
</evidence>
<dbReference type="GO" id="GO:0000701">
    <property type="term" value="F:purine-specific mismatch base pair DNA N-glycosylase activity"/>
    <property type="evidence" value="ECO:0007669"/>
    <property type="project" value="UniProtKB-EC"/>
</dbReference>
<evidence type="ECO:0000256" key="7">
    <source>
        <dbReference type="ARBA" id="ARBA00022485"/>
    </source>
</evidence>
<dbReference type="PROSITE" id="PS01155">
    <property type="entry name" value="ENDONUCLEASE_III_2"/>
    <property type="match status" value="1"/>
</dbReference>
<keyword evidence="10 16" id="KW-0378">Hydrolase</keyword>
<gene>
    <name evidence="16" type="primary">yfhQ</name>
    <name evidence="16" type="ORF">BWY41_00811</name>
</gene>
<keyword evidence="7" id="KW-0004">4Fe-4S</keyword>
<reference evidence="16" key="1">
    <citation type="submission" date="2017-02" db="EMBL/GenBank/DDBJ databases">
        <title>Delving into the versatile metabolic prowess of the omnipresent phylum Bacteroidetes.</title>
        <authorList>
            <person name="Nobu M.K."/>
            <person name="Mei R."/>
            <person name="Narihiro T."/>
            <person name="Kuroda K."/>
            <person name="Liu W.-T."/>
        </authorList>
    </citation>
    <scope>NUCLEOTIDE SEQUENCE</scope>
    <source>
        <strain evidence="16">ADurb.Bin276</strain>
    </source>
</reference>
<dbReference type="InterPro" id="IPR000086">
    <property type="entry name" value="NUDIX_hydrolase_dom"/>
</dbReference>
<dbReference type="GO" id="GO:0034039">
    <property type="term" value="F:8-oxo-7,8-dihydroguanine DNA N-glycosylase activity"/>
    <property type="evidence" value="ECO:0007669"/>
    <property type="project" value="TreeGrafter"/>
</dbReference>
<dbReference type="Pfam" id="PF00730">
    <property type="entry name" value="HhH-GPD"/>
    <property type="match status" value="1"/>
</dbReference>
<dbReference type="InterPro" id="IPR004036">
    <property type="entry name" value="Endonuclease-III-like_CS2"/>
</dbReference>
<keyword evidence="9" id="KW-0227">DNA damage</keyword>
<comment type="similarity">
    <text evidence="4">Belongs to the Nth/MutY family.</text>
</comment>
<comment type="function">
    <text evidence="3">Adenine glycosylase active on G-A mispairs. MutY also corrects error-prone DNA synthesis past GO lesions which are due to the oxidatively damaged form of guanine: 7,8-dihydro-8-oxoguanine (8-oxo-dGTP).</text>
</comment>
<keyword evidence="11" id="KW-0408">Iron</keyword>
<dbReference type="Proteomes" id="UP000485569">
    <property type="component" value="Unassembled WGS sequence"/>
</dbReference>
<dbReference type="SUPFAM" id="SSF55811">
    <property type="entry name" value="Nudix"/>
    <property type="match status" value="1"/>
</dbReference>
<proteinExistence type="inferred from homology"/>
<evidence type="ECO:0000256" key="2">
    <source>
        <dbReference type="ARBA" id="ARBA00001966"/>
    </source>
</evidence>
<dbReference type="InterPro" id="IPR011257">
    <property type="entry name" value="DNA_glycosylase"/>
</dbReference>
<dbReference type="InterPro" id="IPR003265">
    <property type="entry name" value="HhH-GPD_domain"/>
</dbReference>
<protein>
    <recommendedName>
        <fullName evidence="6">Adenine DNA glycosylase</fullName>
        <ecNumber evidence="5">3.2.2.31</ecNumber>
    </recommendedName>
</protein>